<dbReference type="Gene3D" id="3.40.50.300">
    <property type="entry name" value="P-loop containing nucleotide triphosphate hydrolases"/>
    <property type="match status" value="1"/>
</dbReference>
<sequence>MSKMPMRAKAEMAAYGASAATLVYVPSMDALPAHATAAAVSGGCVWWLYRKVKTRDFRRTIRTAQRVLGPVTGGAVYAAAAIVPGRPWWEPAAALGWGALMTAALPVTRSTWTPPTDASATYPPGFRGLVMRLWDDAEVAPETRLENIEQTVSPQHPDFTADIVAPIGKPVPRIDLVDAAAAYGVPVACVAVDDIPGTGPGRLRLTVAPTTRRGGGSIEDMWADKVARPGGAIPGSEIVRVESFPATGDLPARGMVLAQVEPGEVARINHGQLCSAFGVEPEELRLVAESRGREALVTLYESAPLKASRRATRELLTLDAYGRYTIGTAHDGSDAKVHMQSAAGTLHGFLVGVTGSGKTVTLALMCAAWALAGLANWVTSARPDAQMSAVGRHIDRQGAGAIFTWWMLKAAIALMDIRGEINAEVGHDFSGHSPYPGLVLVLDEFNSLVGDERLGDEIAHMTDVLAREGRKFGIGIVFAGQSLNLSKLGGEASLRDQVQGGIGVVLRIASSSGGIAARQATGGLAGDVDLADIPDRFNQRMSLMDRMHGVTDDVPGDPTHGVGHTVTGSGATMMRSLYVHLPKDGSPDGLGEIFPEHGGINTLTDRETDALTELALWHDWTMPPPSKNDKGDGEDAALPPQFTGIGSFTPPAAKPKTRTVKDKILDVVDRQMTAKEIRQQVDAAAGTVRNALSDLVADGRLLQVDHGVYAPAGHHAATAQHDGQGQPQQPQLPEGVDGALVVEAADLIITSQFGSQSMVQRKLRVGFALAGRLLEALEQRGIVGPADGSKARDVLVTPNAQADVLRKLRADFALAADD</sequence>
<proteinExistence type="predicted"/>
<dbReference type="CDD" id="cd01127">
    <property type="entry name" value="TrwB_TraG_TraD_VirD4"/>
    <property type="match status" value="1"/>
</dbReference>
<dbReference type="Proteomes" id="UP001605990">
    <property type="component" value="Unassembled WGS sequence"/>
</dbReference>
<dbReference type="Gene3D" id="1.10.10.10">
    <property type="entry name" value="Winged helix-like DNA-binding domain superfamily/Winged helix DNA-binding domain"/>
    <property type="match status" value="1"/>
</dbReference>
<dbReference type="Pfam" id="PF09397">
    <property type="entry name" value="FtsK_gamma"/>
    <property type="match status" value="1"/>
</dbReference>
<evidence type="ECO:0000313" key="3">
    <source>
        <dbReference type="EMBL" id="MFG6299396.1"/>
    </source>
</evidence>
<dbReference type="InterPro" id="IPR036390">
    <property type="entry name" value="WH_DNA-bd_sf"/>
</dbReference>
<feature type="domain" description="FtsK gamma" evidence="2">
    <location>
        <begin position="734"/>
        <end position="799"/>
    </location>
</feature>
<gene>
    <name evidence="3" type="ORF">ACGU38_29060</name>
</gene>
<dbReference type="SMART" id="SM00843">
    <property type="entry name" value="Ftsk_gamma"/>
    <property type="match status" value="1"/>
</dbReference>
<dbReference type="InterPro" id="IPR018541">
    <property type="entry name" value="Ftsk_gamma"/>
</dbReference>
<reference evidence="3 4" key="1">
    <citation type="submission" date="2024-10" db="EMBL/GenBank/DDBJ databases">
        <title>Draft genome assembly of a novel steroid transforming actinomycete isolated from African clawed frog Xenopus laevis.</title>
        <authorList>
            <person name="Bragin E."/>
            <person name="Kollerov V."/>
            <person name="Donova M.V."/>
        </authorList>
    </citation>
    <scope>NUCLEOTIDE SEQUENCE [LARGE SCALE GENOMIC DNA]</scope>
    <source>
        <strain evidence="3 4">MTOC-St3</strain>
    </source>
</reference>
<accession>A0ABW7E8A6</accession>
<dbReference type="SUPFAM" id="SSF52540">
    <property type="entry name" value="P-loop containing nucleoside triphosphate hydrolases"/>
    <property type="match status" value="1"/>
</dbReference>
<dbReference type="SUPFAM" id="SSF46785">
    <property type="entry name" value="Winged helix' DNA-binding domain"/>
    <property type="match status" value="1"/>
</dbReference>
<protein>
    <submittedName>
        <fullName evidence="3">DNA translocase FtsK</fullName>
    </submittedName>
</protein>
<dbReference type="InterPro" id="IPR050206">
    <property type="entry name" value="FtsK/SpoIIIE/SftA"/>
</dbReference>
<evidence type="ECO:0000256" key="1">
    <source>
        <dbReference type="SAM" id="MobiDB-lite"/>
    </source>
</evidence>
<organism evidence="3 4">
    <name type="scientific">Streptomyces rochei</name>
    <name type="common">Streptomyces parvullus</name>
    <dbReference type="NCBI Taxonomy" id="1928"/>
    <lineage>
        <taxon>Bacteria</taxon>
        <taxon>Bacillati</taxon>
        <taxon>Actinomycetota</taxon>
        <taxon>Actinomycetes</taxon>
        <taxon>Kitasatosporales</taxon>
        <taxon>Streptomycetaceae</taxon>
        <taxon>Streptomyces</taxon>
        <taxon>Streptomyces rochei group</taxon>
    </lineage>
</organism>
<dbReference type="PANTHER" id="PTHR22683:SF41">
    <property type="entry name" value="DNA TRANSLOCASE FTSK"/>
    <property type="match status" value="1"/>
</dbReference>
<dbReference type="InterPro" id="IPR027417">
    <property type="entry name" value="P-loop_NTPase"/>
</dbReference>
<evidence type="ECO:0000313" key="4">
    <source>
        <dbReference type="Proteomes" id="UP001605990"/>
    </source>
</evidence>
<comment type="caution">
    <text evidence="3">The sequence shown here is derived from an EMBL/GenBank/DDBJ whole genome shotgun (WGS) entry which is preliminary data.</text>
</comment>
<name>A0ABW7E8A6_STRRO</name>
<keyword evidence="4" id="KW-1185">Reference proteome</keyword>
<dbReference type="InterPro" id="IPR036388">
    <property type="entry name" value="WH-like_DNA-bd_sf"/>
</dbReference>
<dbReference type="PANTHER" id="PTHR22683">
    <property type="entry name" value="SPORULATION PROTEIN RELATED"/>
    <property type="match status" value="1"/>
</dbReference>
<dbReference type="EMBL" id="JBIENY010000417">
    <property type="protein sequence ID" value="MFG6299396.1"/>
    <property type="molecule type" value="Genomic_DNA"/>
</dbReference>
<evidence type="ECO:0000259" key="2">
    <source>
        <dbReference type="SMART" id="SM00843"/>
    </source>
</evidence>
<feature type="region of interest" description="Disordered" evidence="1">
    <location>
        <begin position="619"/>
        <end position="657"/>
    </location>
</feature>
<dbReference type="RefSeq" id="WP_282392935.1">
    <property type="nucleotide sequence ID" value="NZ_JBIENY010000417.1"/>
</dbReference>